<dbReference type="OrthoDB" id="2016860at2759"/>
<sequence>MLATSSRASLSGLLHHRLLPASPSPPRPPPLGWEEWGLERRRKGSPAVRLRAHAHGASPLQQQSEAYKTAVILCDPCKGRGWLLCDFCRGQKINVKSESNRIYRRCPSCKAAGYVLCPKCKVFKCVTFPDYGDGEM</sequence>
<organism evidence="1 2">
    <name type="scientific">Spirodela intermedia</name>
    <name type="common">Intermediate duckweed</name>
    <dbReference type="NCBI Taxonomy" id="51605"/>
    <lineage>
        <taxon>Eukaryota</taxon>
        <taxon>Viridiplantae</taxon>
        <taxon>Streptophyta</taxon>
        <taxon>Embryophyta</taxon>
        <taxon>Tracheophyta</taxon>
        <taxon>Spermatophyta</taxon>
        <taxon>Magnoliopsida</taxon>
        <taxon>Liliopsida</taxon>
        <taxon>Araceae</taxon>
        <taxon>Lemnoideae</taxon>
        <taxon>Spirodela</taxon>
    </lineage>
</organism>
<evidence type="ECO:0000313" key="2">
    <source>
        <dbReference type="Proteomes" id="UP000663760"/>
    </source>
</evidence>
<dbReference type="AlphaFoldDB" id="A0A7I8LCI7"/>
<name>A0A7I8LCI7_SPIIN</name>
<dbReference type="PANTHER" id="PTHR15852:SF75">
    <property type="entry name" value="ZINC-FINGER DOMAIN-CONTAINING PROTEIN"/>
    <property type="match status" value="1"/>
</dbReference>
<protein>
    <submittedName>
        <fullName evidence="1">Uncharacterized protein</fullName>
    </submittedName>
</protein>
<keyword evidence="2" id="KW-1185">Reference proteome</keyword>
<dbReference type="PANTHER" id="PTHR15852">
    <property type="entry name" value="PLASTID TRANSCRIPTIONALLY ACTIVE PROTEIN"/>
    <property type="match status" value="1"/>
</dbReference>
<dbReference type="EMBL" id="LR746276">
    <property type="protein sequence ID" value="CAA7406995.1"/>
    <property type="molecule type" value="Genomic_DNA"/>
</dbReference>
<dbReference type="Proteomes" id="UP000663760">
    <property type="component" value="Chromosome 13"/>
</dbReference>
<accession>A0A7I8LCI7</accession>
<reference evidence="1" key="1">
    <citation type="submission" date="2020-02" db="EMBL/GenBank/DDBJ databases">
        <authorList>
            <person name="Scholz U."/>
            <person name="Mascher M."/>
            <person name="Fiebig A."/>
        </authorList>
    </citation>
    <scope>NUCLEOTIDE SEQUENCE</scope>
</reference>
<gene>
    <name evidence="1" type="ORF">SI8410_13017673</name>
</gene>
<proteinExistence type="predicted"/>
<dbReference type="InterPro" id="IPR036410">
    <property type="entry name" value="HSP_DnaJ_Cys-rich_dom_sf"/>
</dbReference>
<evidence type="ECO:0000313" key="1">
    <source>
        <dbReference type="EMBL" id="CAA7406995.1"/>
    </source>
</evidence>
<dbReference type="SUPFAM" id="SSF57938">
    <property type="entry name" value="DnaJ/Hsp40 cysteine-rich domain"/>
    <property type="match status" value="1"/>
</dbReference>